<dbReference type="SUPFAM" id="SSF56112">
    <property type="entry name" value="Protein kinase-like (PK-like)"/>
    <property type="match status" value="1"/>
</dbReference>
<evidence type="ECO:0000313" key="7">
    <source>
        <dbReference type="Proteomes" id="UP000076976"/>
    </source>
</evidence>
<dbReference type="InterPro" id="IPR051409">
    <property type="entry name" value="Atypical_kinase_ADCK"/>
</dbReference>
<evidence type="ECO:0000259" key="5">
    <source>
        <dbReference type="Pfam" id="PF03109"/>
    </source>
</evidence>
<feature type="domain" description="ABC1 atypical kinase-like" evidence="5">
    <location>
        <begin position="93"/>
        <end position="331"/>
    </location>
</feature>
<dbReference type="AlphaFoldDB" id="A0A176QAD3"/>
<gene>
    <name evidence="6" type="ORF">AWH69_14570</name>
</gene>
<sequence length="439" mass="48077">MSQIPRNAARRTARLASIPLGAAGRSAVGLGRRARGESAEVVNEEMRRRTAEQLFAVLGSLKGGAMKVGQTLSVLEAAMPEDLVQPYREMLVRLQDAAPPMDQAEVRRILDLELGRDWRTTQIRDLTPEPVAAASIGQVHRGTWHDGRTVAVKIQYPGADHALRSDLQQLARLARVMGTLAPGMDVKAATTELLERADEELDYPLEARNQQAFADAYTGDDEVAVPAVVMHTEHVLVTEWLDGVPLSQIIREADQEVRDSLGTLYLELAVRSPTRAGLLHADPHPGNFRLTPDGRLGVVDFGAVAHLPDGLPPAVGRLARRALEGDAAALVEGLREEGFVRPGVRIDADDLLSYLRPFIEPLSHETHHFSREWLQQVSAGAMDMRSREFVTGARLNLPPEYVLVHRVFLGSTAVLCQLGARVSARSIMERYLPGFADPA</sequence>
<dbReference type="InterPro" id="IPR011009">
    <property type="entry name" value="Kinase-like_dom_sf"/>
</dbReference>
<keyword evidence="4 6" id="KW-0067">ATP-binding</keyword>
<reference evidence="6 7" key="1">
    <citation type="submission" date="2016-01" db="EMBL/GenBank/DDBJ databases">
        <title>Janibacter melonis strain CD11_4 genome sequencing and assembly.</title>
        <authorList>
            <person name="Nair G.R."/>
            <person name="Kaur G."/>
            <person name="Chander A.M."/>
            <person name="Mayilraj S."/>
        </authorList>
    </citation>
    <scope>NUCLEOTIDE SEQUENCE [LARGE SCALE GENOMIC DNA]</scope>
    <source>
        <strain evidence="6 7">CD11-4</strain>
    </source>
</reference>
<proteinExistence type="inferred from homology"/>
<dbReference type="GO" id="GO:0005524">
    <property type="term" value="F:ATP binding"/>
    <property type="evidence" value="ECO:0007669"/>
    <property type="project" value="UniProtKB-KW"/>
</dbReference>
<evidence type="ECO:0000256" key="2">
    <source>
        <dbReference type="ARBA" id="ARBA00022679"/>
    </source>
</evidence>
<keyword evidence="2" id="KW-0808">Transferase</keyword>
<evidence type="ECO:0000256" key="3">
    <source>
        <dbReference type="ARBA" id="ARBA00022741"/>
    </source>
</evidence>
<protein>
    <submittedName>
        <fullName evidence="6">ABC transporter ATP-binding protein</fullName>
    </submittedName>
</protein>
<comment type="similarity">
    <text evidence="1">Belongs to the protein kinase superfamily. ADCK protein kinase family.</text>
</comment>
<dbReference type="PANTHER" id="PTHR43851">
    <property type="match status" value="1"/>
</dbReference>
<name>A0A176QAD3_9MICO</name>
<dbReference type="PANTHER" id="PTHR43851:SF3">
    <property type="entry name" value="COENZYME Q8"/>
    <property type="match status" value="1"/>
</dbReference>
<accession>A0A176QAD3</accession>
<keyword evidence="3" id="KW-0547">Nucleotide-binding</keyword>
<dbReference type="Pfam" id="PF03109">
    <property type="entry name" value="ABC1"/>
    <property type="match status" value="1"/>
</dbReference>
<evidence type="ECO:0000256" key="4">
    <source>
        <dbReference type="ARBA" id="ARBA00022840"/>
    </source>
</evidence>
<evidence type="ECO:0000313" key="6">
    <source>
        <dbReference type="EMBL" id="OAB86609.1"/>
    </source>
</evidence>
<organism evidence="6 7">
    <name type="scientific">Janibacter melonis</name>
    <dbReference type="NCBI Taxonomy" id="262209"/>
    <lineage>
        <taxon>Bacteria</taxon>
        <taxon>Bacillati</taxon>
        <taxon>Actinomycetota</taxon>
        <taxon>Actinomycetes</taxon>
        <taxon>Micrococcales</taxon>
        <taxon>Intrasporangiaceae</taxon>
        <taxon>Janibacter</taxon>
    </lineage>
</organism>
<comment type="caution">
    <text evidence="6">The sequence shown here is derived from an EMBL/GenBank/DDBJ whole genome shotgun (WGS) entry which is preliminary data.</text>
</comment>
<dbReference type="RefSeq" id="WP_068277689.1">
    <property type="nucleotide sequence ID" value="NZ_LQZG01000004.1"/>
</dbReference>
<dbReference type="Proteomes" id="UP000076976">
    <property type="component" value="Unassembled WGS sequence"/>
</dbReference>
<evidence type="ECO:0000256" key="1">
    <source>
        <dbReference type="ARBA" id="ARBA00009670"/>
    </source>
</evidence>
<dbReference type="EMBL" id="LQZG01000004">
    <property type="protein sequence ID" value="OAB86609.1"/>
    <property type="molecule type" value="Genomic_DNA"/>
</dbReference>
<dbReference type="InterPro" id="IPR004147">
    <property type="entry name" value="ABC1_dom"/>
</dbReference>
<keyword evidence="7" id="KW-1185">Reference proteome</keyword>
<dbReference type="CDD" id="cd13970">
    <property type="entry name" value="ABC1_ADCK3"/>
    <property type="match status" value="1"/>
</dbReference>
<dbReference type="GO" id="GO:0016740">
    <property type="term" value="F:transferase activity"/>
    <property type="evidence" value="ECO:0007669"/>
    <property type="project" value="UniProtKB-KW"/>
</dbReference>
<dbReference type="STRING" id="262209.AWH69_14570"/>
<dbReference type="InterPro" id="IPR034646">
    <property type="entry name" value="ADCK3_dom"/>
</dbReference>